<dbReference type="RefSeq" id="WP_007318354.1">
    <property type="nucleotide sequence ID" value="NZ_BAEH01000073.1"/>
</dbReference>
<dbReference type="InterPro" id="IPR002130">
    <property type="entry name" value="Cyclophilin-type_PPIase_dom"/>
</dbReference>
<dbReference type="InterPro" id="IPR029000">
    <property type="entry name" value="Cyclophilin-like_dom_sf"/>
</dbReference>
<dbReference type="InterPro" id="IPR044666">
    <property type="entry name" value="Cyclophilin_A-like"/>
</dbReference>
<dbReference type="SUPFAM" id="SSF50891">
    <property type="entry name" value="Cyclophilin-like"/>
    <property type="match status" value="1"/>
</dbReference>
<evidence type="ECO:0000259" key="3">
    <source>
        <dbReference type="PROSITE" id="PS50072"/>
    </source>
</evidence>
<organism evidence="4 5">
    <name type="scientific">Gordonia effusa NBRC 100432</name>
    <dbReference type="NCBI Taxonomy" id="1077974"/>
    <lineage>
        <taxon>Bacteria</taxon>
        <taxon>Bacillati</taxon>
        <taxon>Actinomycetota</taxon>
        <taxon>Actinomycetes</taxon>
        <taxon>Mycobacteriales</taxon>
        <taxon>Gordoniaceae</taxon>
        <taxon>Gordonia</taxon>
    </lineage>
</organism>
<keyword evidence="5" id="KW-1185">Reference proteome</keyword>
<dbReference type="PROSITE" id="PS50072">
    <property type="entry name" value="CSA_PPIASE_2"/>
    <property type="match status" value="1"/>
</dbReference>
<dbReference type="EMBL" id="BAEH01000073">
    <property type="protein sequence ID" value="GAB19019.1"/>
    <property type="molecule type" value="Genomic_DNA"/>
</dbReference>
<comment type="caution">
    <text evidence="4">The sequence shown here is derived from an EMBL/GenBank/DDBJ whole genome shotgun (WGS) entry which is preliminary data.</text>
</comment>
<dbReference type="AlphaFoldDB" id="H0R1R8"/>
<dbReference type="eggNOG" id="COG0652">
    <property type="taxonomic scope" value="Bacteria"/>
</dbReference>
<evidence type="ECO:0000313" key="5">
    <source>
        <dbReference type="Proteomes" id="UP000035034"/>
    </source>
</evidence>
<feature type="domain" description="PPIase cyclophilin-type" evidence="3">
    <location>
        <begin position="110"/>
        <end position="273"/>
    </location>
</feature>
<dbReference type="PANTHER" id="PTHR45625:SF3">
    <property type="entry name" value="PEPTIDYL-PROLYL CIS-TRANS ISOMERASE B-RELATED"/>
    <property type="match status" value="1"/>
</dbReference>
<protein>
    <submittedName>
        <fullName evidence="4">Putative peptidyl-prolyl cis-trans isomerase</fullName>
    </submittedName>
</protein>
<dbReference type="PANTHER" id="PTHR45625">
    <property type="entry name" value="PEPTIDYL-PROLYL CIS-TRANS ISOMERASE-RELATED"/>
    <property type="match status" value="1"/>
</dbReference>
<name>H0R1R8_9ACTN</name>
<evidence type="ECO:0000256" key="2">
    <source>
        <dbReference type="SAM" id="MobiDB-lite"/>
    </source>
</evidence>
<evidence type="ECO:0000256" key="1">
    <source>
        <dbReference type="ARBA" id="ARBA00002388"/>
    </source>
</evidence>
<dbReference type="PROSITE" id="PS51257">
    <property type="entry name" value="PROKAR_LIPOPROTEIN"/>
    <property type="match status" value="1"/>
</dbReference>
<keyword evidence="4" id="KW-0413">Isomerase</keyword>
<comment type="function">
    <text evidence="1">PPIases accelerate the folding of proteins. It catalyzes the cis-trans isomerization of proline imidic peptide bonds in oligopeptides.</text>
</comment>
<dbReference type="GO" id="GO:0003755">
    <property type="term" value="F:peptidyl-prolyl cis-trans isomerase activity"/>
    <property type="evidence" value="ECO:0007669"/>
    <property type="project" value="InterPro"/>
</dbReference>
<dbReference type="OrthoDB" id="5169909at2"/>
<reference evidence="4 5" key="1">
    <citation type="submission" date="2011-12" db="EMBL/GenBank/DDBJ databases">
        <title>Whole genome shotgun sequence of Gordonia effusa NBRC 100432.</title>
        <authorList>
            <person name="Yoshida I."/>
            <person name="Takarada H."/>
            <person name="Hosoyama A."/>
            <person name="Tsuchikane K."/>
            <person name="Katsumata H."/>
            <person name="Yamazaki S."/>
            <person name="Fujita N."/>
        </authorList>
    </citation>
    <scope>NUCLEOTIDE SEQUENCE [LARGE SCALE GENOMIC DNA]</scope>
    <source>
        <strain evidence="4 5">NBRC 100432</strain>
    </source>
</reference>
<feature type="region of interest" description="Disordered" evidence="2">
    <location>
        <begin position="163"/>
        <end position="185"/>
    </location>
</feature>
<evidence type="ECO:0000313" key="4">
    <source>
        <dbReference type="EMBL" id="GAB19019.1"/>
    </source>
</evidence>
<accession>H0R1R8</accession>
<gene>
    <name evidence="4" type="ORF">GOEFS_073_00390</name>
</gene>
<sequence>MRKRTGEFIVVAMMVAAVGGCTIDGSPSAAPSSSAGPASTVQCAYPDAADPFAKIPTAAPPGVPEDQRIAALKQIGELKAGAAKKRSAPKPDSSAAAEGEVVWTIATNRGVIGATLIRHNAACNVNAVVSLTQNRYFDNTECHRLALAQTLRVLQCGDPTATGVGGPGWSSPDEPPKGLEPGSTPESVVYRRGTIAVANANSTYTGVKNSGGSQFFIAIADSPLPAQYAVIGQVSNEGLKVLDTISSGGVIAETAGGVDGKPKLPVTLSTVTVGF</sequence>
<proteinExistence type="predicted"/>
<dbReference type="Proteomes" id="UP000035034">
    <property type="component" value="Unassembled WGS sequence"/>
</dbReference>
<dbReference type="STRING" id="1077974.GOEFS_073_00390"/>
<dbReference type="Pfam" id="PF00160">
    <property type="entry name" value="Pro_isomerase"/>
    <property type="match status" value="1"/>
</dbReference>
<dbReference type="Gene3D" id="2.40.100.10">
    <property type="entry name" value="Cyclophilin-like"/>
    <property type="match status" value="1"/>
</dbReference>